<evidence type="ECO:0000313" key="1">
    <source>
        <dbReference type="EMBL" id="KAF0897094.1"/>
    </source>
</evidence>
<dbReference type="AlphaFoldDB" id="A0A6G1CBA6"/>
<protein>
    <submittedName>
        <fullName evidence="1">Uncharacterized protein</fullName>
    </submittedName>
</protein>
<keyword evidence="2" id="KW-1185">Reference proteome</keyword>
<reference evidence="1 2" key="1">
    <citation type="submission" date="2019-11" db="EMBL/GenBank/DDBJ databases">
        <title>Whole genome sequence of Oryza granulata.</title>
        <authorList>
            <person name="Li W."/>
        </authorList>
    </citation>
    <scope>NUCLEOTIDE SEQUENCE [LARGE SCALE GENOMIC DNA]</scope>
    <source>
        <strain evidence="2">cv. Menghai</strain>
        <tissue evidence="1">Leaf</tissue>
    </source>
</reference>
<dbReference type="EMBL" id="SPHZ02000010">
    <property type="protein sequence ID" value="KAF0897094.1"/>
    <property type="molecule type" value="Genomic_DNA"/>
</dbReference>
<proteinExistence type="predicted"/>
<sequence length="125" mass="14324">MSNSVLSTRWRSLWRSTGDVNLAVRIPEDPNDRNDDQVTEAFSRRDAFLRSAKAALDGSRLVTRLTLTLHLQAAREDTISKFLRGSWGRRPDVEGWEQRHDVVRVTAVKSLHGAQFDDLPRLREV</sequence>
<name>A0A6G1CBA6_9ORYZ</name>
<dbReference type="Proteomes" id="UP000479710">
    <property type="component" value="Unassembled WGS sequence"/>
</dbReference>
<evidence type="ECO:0000313" key="2">
    <source>
        <dbReference type="Proteomes" id="UP000479710"/>
    </source>
</evidence>
<organism evidence="1 2">
    <name type="scientific">Oryza meyeriana var. granulata</name>
    <dbReference type="NCBI Taxonomy" id="110450"/>
    <lineage>
        <taxon>Eukaryota</taxon>
        <taxon>Viridiplantae</taxon>
        <taxon>Streptophyta</taxon>
        <taxon>Embryophyta</taxon>
        <taxon>Tracheophyta</taxon>
        <taxon>Spermatophyta</taxon>
        <taxon>Magnoliopsida</taxon>
        <taxon>Liliopsida</taxon>
        <taxon>Poales</taxon>
        <taxon>Poaceae</taxon>
        <taxon>BOP clade</taxon>
        <taxon>Oryzoideae</taxon>
        <taxon>Oryzeae</taxon>
        <taxon>Oryzinae</taxon>
        <taxon>Oryza</taxon>
        <taxon>Oryza meyeriana</taxon>
    </lineage>
</organism>
<gene>
    <name evidence="1" type="ORF">E2562_033644</name>
</gene>
<comment type="caution">
    <text evidence="1">The sequence shown here is derived from an EMBL/GenBank/DDBJ whole genome shotgun (WGS) entry which is preliminary data.</text>
</comment>
<accession>A0A6G1CBA6</accession>